<feature type="compositionally biased region" description="Basic and acidic residues" evidence="1">
    <location>
        <begin position="212"/>
        <end position="226"/>
    </location>
</feature>
<organism evidence="4 5">
    <name type="scientific">Naegleria lovaniensis</name>
    <name type="common">Amoeba</name>
    <dbReference type="NCBI Taxonomy" id="51637"/>
    <lineage>
        <taxon>Eukaryota</taxon>
        <taxon>Discoba</taxon>
        <taxon>Heterolobosea</taxon>
        <taxon>Tetramitia</taxon>
        <taxon>Eutetramitia</taxon>
        <taxon>Vahlkampfiidae</taxon>
        <taxon>Naegleria</taxon>
    </lineage>
</organism>
<feature type="region of interest" description="Disordered" evidence="1">
    <location>
        <begin position="412"/>
        <end position="491"/>
    </location>
</feature>
<feature type="compositionally biased region" description="Polar residues" evidence="1">
    <location>
        <begin position="633"/>
        <end position="643"/>
    </location>
</feature>
<evidence type="ECO:0000259" key="3">
    <source>
        <dbReference type="PROSITE" id="PS50086"/>
    </source>
</evidence>
<dbReference type="SMART" id="SM00164">
    <property type="entry name" value="TBC"/>
    <property type="match status" value="1"/>
</dbReference>
<dbReference type="Proteomes" id="UP000816034">
    <property type="component" value="Unassembled WGS sequence"/>
</dbReference>
<keyword evidence="5" id="KW-1185">Reference proteome</keyword>
<proteinExistence type="predicted"/>
<feature type="region of interest" description="Disordered" evidence="1">
    <location>
        <begin position="585"/>
        <end position="643"/>
    </location>
</feature>
<dbReference type="InterPro" id="IPR035899">
    <property type="entry name" value="DBL_dom_sf"/>
</dbReference>
<dbReference type="InterPro" id="IPR035969">
    <property type="entry name" value="Rab-GAP_TBC_sf"/>
</dbReference>
<evidence type="ECO:0000313" key="4">
    <source>
        <dbReference type="EMBL" id="KAG2386930.1"/>
    </source>
</evidence>
<feature type="compositionally biased region" description="Low complexity" evidence="1">
    <location>
        <begin position="412"/>
        <end position="424"/>
    </location>
</feature>
<feature type="compositionally biased region" description="Low complexity" evidence="1">
    <location>
        <begin position="835"/>
        <end position="844"/>
    </location>
</feature>
<dbReference type="Pfam" id="PF00566">
    <property type="entry name" value="RabGAP-TBC"/>
    <property type="match status" value="1"/>
</dbReference>
<dbReference type="RefSeq" id="XP_044550922.1">
    <property type="nucleotide sequence ID" value="XM_044691330.1"/>
</dbReference>
<gene>
    <name evidence="4" type="ORF">C9374_001965</name>
</gene>
<dbReference type="GO" id="GO:0031267">
    <property type="term" value="F:small GTPase binding"/>
    <property type="evidence" value="ECO:0007669"/>
    <property type="project" value="TreeGrafter"/>
</dbReference>
<feature type="compositionally biased region" description="Polar residues" evidence="1">
    <location>
        <begin position="1"/>
        <end position="33"/>
    </location>
</feature>
<feature type="region of interest" description="Disordered" evidence="1">
    <location>
        <begin position="207"/>
        <end position="231"/>
    </location>
</feature>
<dbReference type="SUPFAM" id="SSF48065">
    <property type="entry name" value="DBL homology domain (DH-domain)"/>
    <property type="match status" value="1"/>
</dbReference>
<sequence length="1269" mass="143950">MTNDVTKDSIQSQSRPSTQKASQKQEANSTMTTEHSHAVASSSSHVPTKEQSQQVRNLLRHWGSISEDDSIVHAMKEMQQEDDTTKRTTESTPTTTTMASTKKSTTTTPRAMTTRTSSIQKEEIPATSTSNTAIGPTTLKMTIQKPEMVVDFGNKKPISTKPKSHGTTVGTSTTTTTTTTLLSHTTTIPSREDIVSEMKKQYQVVVDSSNSGEERMNQKPTSKDTRTSSSHVIQVKKVEEVSNHDEMNKPIRTTNTSSSEFIPQKTEVSLQSVPSLPPMKTTDISEHSNTSTATNATTTTAVVVPTQEPQVIEIPTISTDKKEETPTTSMNIPLATSQPPMAITPVEEEPIAEPTISVTTPTKAQPKSPQQQSEQQDSHHKTSSFLEVNTTQKDQQLLMISPPSPSQIISSAMTSAVVKSPPTSEKVKSVKSPSEEFKVPLLKLSPTELSQQEETPKKKEEEYTTTSNSTSTIVSSNHHHHDSLTPNMGNTPIMTSSKHNLLTPTNSMLSGVDEYVTSEYIDTESYTGEDATPSVYEASTFNTFTPLNVMEEEEDDEDELTTFENRDDMAILQNIGVESYEDLEDLEDSHHNSSSSTMTSSQQPQQLQPSSLSNLSNMSSSQMSISPRPLLSPKSSQKTNSEISQERRVEQIIWFYETERLYTKILEIIDSTLVSNDSLKNTVLGRQAHSEIFSDFDCIRMINKDLFHELETLYTKCNGDAKLIDEIQVGRLILKRIPTLRLYKTYCNNLEKLLHTLSEIESSNVHYIAHFEKNVLDRLNEVIQDYQRELYKYSSHQGTSSMFGGGGGGTTSFNNNNNTSAITPRSRGLTTLGHSNSESQSKSSNRLSIGAASIRLSDVLSKSPVERIQFYANWLQEMAYKYSDATYPDQKCLQESHEQMQAISDHCLNKFNELEKLERFSQMLAGNFLSQNRRYYTMDNLGFPEPQNINEYKLYQQWKKSYDVKCKKVKKEWSKKNLSEILSNNSGIKNLIKKYGISASFRPRVWMEISGAQQKLNENTGYYKKILSVHTSQMKNPWFDQIEKDLKRTYVHHPFFNDDKVLSALRRVLIAYCWRNPLVSYSQSFNYIAGLLLLHLSEEEVFWLFVSVLEDYLPANYYSPELKGVLVDAMVFEELLSVNLYKLAHHFKNLDFDISTFTMSFFMKLFTVDFPVETTLRFWDAFLCYGSQMMFRTILAMLKLNQDLLLKTNDVSEIMLTMQDIVKTQFDVQKIMKTAFGFSKITHEKVQQLRRKYLPLIEVELERQRERRR</sequence>
<dbReference type="GeneID" id="68094421"/>
<feature type="compositionally biased region" description="Low complexity" evidence="1">
    <location>
        <begin position="592"/>
        <end position="627"/>
    </location>
</feature>
<evidence type="ECO:0000313" key="5">
    <source>
        <dbReference type="Proteomes" id="UP000816034"/>
    </source>
</evidence>
<feature type="region of interest" description="Disordered" evidence="1">
    <location>
        <begin position="155"/>
        <end position="176"/>
    </location>
</feature>
<feature type="compositionally biased region" description="Low complexity" evidence="1">
    <location>
        <begin position="90"/>
        <end position="118"/>
    </location>
</feature>
<dbReference type="Gene3D" id="1.20.900.10">
    <property type="entry name" value="Dbl homology (DH) domain"/>
    <property type="match status" value="1"/>
</dbReference>
<dbReference type="PROSITE" id="PS50086">
    <property type="entry name" value="TBC_RABGAP"/>
    <property type="match status" value="1"/>
</dbReference>
<feature type="domain" description="DH" evidence="2">
    <location>
        <begin position="647"/>
        <end position="910"/>
    </location>
</feature>
<evidence type="ECO:0008006" key="6">
    <source>
        <dbReference type="Google" id="ProtNLM"/>
    </source>
</evidence>
<dbReference type="SUPFAM" id="SSF47923">
    <property type="entry name" value="Ypt/Rab-GAP domain of gyp1p"/>
    <property type="match status" value="2"/>
</dbReference>
<dbReference type="InterPro" id="IPR000195">
    <property type="entry name" value="Rab-GAP-TBC_dom"/>
</dbReference>
<dbReference type="Gene3D" id="1.10.472.80">
    <property type="entry name" value="Ypt/Rab-GAP domain of gyp1p, domain 3"/>
    <property type="match status" value="1"/>
</dbReference>
<dbReference type="FunFam" id="1.10.8.270:FF:000026">
    <property type="entry name" value="TBC (Tre-2/Bub2/Cdc16) domain family"/>
    <property type="match status" value="1"/>
</dbReference>
<dbReference type="InterPro" id="IPR000219">
    <property type="entry name" value="DH_dom"/>
</dbReference>
<feature type="domain" description="Rab-GAP TBC" evidence="3">
    <location>
        <begin position="996"/>
        <end position="1186"/>
    </location>
</feature>
<accession>A0AA88GQ98</accession>
<feature type="compositionally biased region" description="Low complexity" evidence="1">
    <location>
        <begin position="811"/>
        <end position="820"/>
    </location>
</feature>
<evidence type="ECO:0000256" key="1">
    <source>
        <dbReference type="SAM" id="MobiDB-lite"/>
    </source>
</evidence>
<dbReference type="GO" id="GO:0005096">
    <property type="term" value="F:GTPase activator activity"/>
    <property type="evidence" value="ECO:0007669"/>
    <property type="project" value="TreeGrafter"/>
</dbReference>
<dbReference type="PROSITE" id="PS50010">
    <property type="entry name" value="DH_2"/>
    <property type="match status" value="1"/>
</dbReference>
<feature type="region of interest" description="Disordered" evidence="1">
    <location>
        <begin position="804"/>
        <end position="844"/>
    </location>
</feature>
<comment type="caution">
    <text evidence="4">The sequence shown here is derived from an EMBL/GenBank/DDBJ whole genome shotgun (WGS) entry which is preliminary data.</text>
</comment>
<feature type="region of interest" description="Disordered" evidence="1">
    <location>
        <begin position="358"/>
        <end position="383"/>
    </location>
</feature>
<protein>
    <recommendedName>
        <fullName evidence="6">Rab-GAP TBC domain-containing protein</fullName>
    </recommendedName>
</protein>
<feature type="compositionally biased region" description="Basic and acidic residues" evidence="1">
    <location>
        <begin position="70"/>
        <end position="89"/>
    </location>
</feature>
<evidence type="ECO:0000259" key="2">
    <source>
        <dbReference type="PROSITE" id="PS50010"/>
    </source>
</evidence>
<feature type="compositionally biased region" description="Low complexity" evidence="1">
    <location>
        <begin position="165"/>
        <end position="176"/>
    </location>
</feature>
<dbReference type="GO" id="GO:0005085">
    <property type="term" value="F:guanyl-nucleotide exchange factor activity"/>
    <property type="evidence" value="ECO:0007669"/>
    <property type="project" value="InterPro"/>
</dbReference>
<dbReference type="PANTHER" id="PTHR47219:SF20">
    <property type="entry name" value="TBC1 DOMAIN FAMILY MEMBER 2B"/>
    <property type="match status" value="1"/>
</dbReference>
<dbReference type="InterPro" id="IPR050302">
    <property type="entry name" value="Rab_GAP_TBC_domain"/>
</dbReference>
<dbReference type="EMBL" id="PYSW02000014">
    <property type="protein sequence ID" value="KAG2386930.1"/>
    <property type="molecule type" value="Genomic_DNA"/>
</dbReference>
<feature type="compositionally biased region" description="Low complexity" evidence="1">
    <location>
        <begin position="359"/>
        <end position="375"/>
    </location>
</feature>
<feature type="region of interest" description="Disordered" evidence="1">
    <location>
        <begin position="1"/>
        <end position="134"/>
    </location>
</feature>
<dbReference type="PANTHER" id="PTHR47219">
    <property type="entry name" value="RAB GTPASE-ACTIVATING PROTEIN 1-LIKE"/>
    <property type="match status" value="1"/>
</dbReference>
<dbReference type="Gene3D" id="1.10.8.270">
    <property type="entry name" value="putative rabgap domain of human tbc1 domain family member 14 like domains"/>
    <property type="match status" value="1"/>
</dbReference>
<reference evidence="4 5" key="1">
    <citation type="journal article" date="2018" name="BMC Genomics">
        <title>The genome of Naegleria lovaniensis, the basis for a comparative approach to unravel pathogenicity factors of the human pathogenic amoeba N. fowleri.</title>
        <authorList>
            <person name="Liechti N."/>
            <person name="Schurch N."/>
            <person name="Bruggmann R."/>
            <person name="Wittwer M."/>
        </authorList>
    </citation>
    <scope>NUCLEOTIDE SEQUENCE [LARGE SCALE GENOMIC DNA]</scope>
    <source>
        <strain evidence="4 5">ATCC 30569</strain>
    </source>
</reference>
<feature type="compositionally biased region" description="Low complexity" evidence="1">
    <location>
        <begin position="464"/>
        <end position="476"/>
    </location>
</feature>
<name>A0AA88GQ98_NAELO</name>
<dbReference type="AlphaFoldDB" id="A0AA88GQ98"/>
<feature type="compositionally biased region" description="Basic and acidic residues" evidence="1">
    <location>
        <begin position="425"/>
        <end position="438"/>
    </location>
</feature>
<dbReference type="Pfam" id="PF00621">
    <property type="entry name" value="RhoGEF"/>
    <property type="match status" value="1"/>
</dbReference>